<dbReference type="PANTHER" id="PTHR24056">
    <property type="entry name" value="CELL DIVISION PROTEIN KINASE"/>
    <property type="match status" value="1"/>
</dbReference>
<keyword evidence="1" id="KW-0547">Nucleotide-binding</keyword>
<protein>
    <submittedName>
        <fullName evidence="4">Cyclin-dependent protein kinase-activating kinase</fullName>
    </submittedName>
</protein>
<sequence length="331" mass="37456">MSHFGWEVVGKISGGRFSDIYKVSKANERIYALKIVDPDDLKPPHSIRNEIKILEDLENAKRINGKEIINVVSLIDVKNTNLEYGLLFPYYDMTLYKLININIKKRSKFNPDGSIDRVPVNKMELSHINKIIIGILQGLEWIHSQNIIHRDINPNNILFSESNLDIPVIIDFGISYQANDNNGLESSDKKFTDIATGIFKAPELLLSKRDYTNKVDIWAVGVIMTLLLSDNGESPFDDDSMHSDLVLLSNIISTFGSPPSDWSDCKTLSSFESMNNTFFTKPAKPLNVIVPKLFNEKSNFNENLEKVFTSFVSYECNDRLSASDALKILLS</sequence>
<dbReference type="InterPro" id="IPR000719">
    <property type="entry name" value="Prot_kinase_dom"/>
</dbReference>
<dbReference type="Gene3D" id="1.10.510.10">
    <property type="entry name" value="Transferase(Phosphotransferase) domain 1"/>
    <property type="match status" value="1"/>
</dbReference>
<dbReference type="EMBL" id="BTGB01000003">
    <property type="protein sequence ID" value="GMM46232.1"/>
    <property type="molecule type" value="Genomic_DNA"/>
</dbReference>
<gene>
    <name evidence="4" type="ORF">DAPK24_028070</name>
</gene>
<dbReference type="PANTHER" id="PTHR24056:SF508">
    <property type="entry name" value="CYCLIN-DEPENDENT KINASE 10"/>
    <property type="match status" value="1"/>
</dbReference>
<dbReference type="Gene3D" id="3.30.200.20">
    <property type="entry name" value="Phosphorylase Kinase, domain 1"/>
    <property type="match status" value="1"/>
</dbReference>
<name>A0AAV5R4K4_PICKL</name>
<dbReference type="GO" id="GO:0007346">
    <property type="term" value="P:regulation of mitotic cell cycle"/>
    <property type="evidence" value="ECO:0007669"/>
    <property type="project" value="TreeGrafter"/>
</dbReference>
<evidence type="ECO:0000259" key="3">
    <source>
        <dbReference type="PROSITE" id="PS50011"/>
    </source>
</evidence>
<dbReference type="AlphaFoldDB" id="A0AAV5R4K4"/>
<dbReference type="SMART" id="SM00220">
    <property type="entry name" value="S_TKc"/>
    <property type="match status" value="1"/>
</dbReference>
<keyword evidence="4" id="KW-0808">Transferase</keyword>
<keyword evidence="2" id="KW-0067">ATP-binding</keyword>
<dbReference type="Pfam" id="PF00069">
    <property type="entry name" value="Pkinase"/>
    <property type="match status" value="1"/>
</dbReference>
<reference evidence="4 5" key="1">
    <citation type="journal article" date="2023" name="Elife">
        <title>Identification of key yeast species and microbe-microbe interactions impacting larval growth of Drosophila in the wild.</title>
        <authorList>
            <person name="Mure A."/>
            <person name="Sugiura Y."/>
            <person name="Maeda R."/>
            <person name="Honda K."/>
            <person name="Sakurai N."/>
            <person name="Takahashi Y."/>
            <person name="Watada M."/>
            <person name="Katoh T."/>
            <person name="Gotoh A."/>
            <person name="Gotoh Y."/>
            <person name="Taniguchi I."/>
            <person name="Nakamura K."/>
            <person name="Hayashi T."/>
            <person name="Katayama T."/>
            <person name="Uemura T."/>
            <person name="Hattori Y."/>
        </authorList>
    </citation>
    <scope>NUCLEOTIDE SEQUENCE [LARGE SCALE GENOMIC DNA]</scope>
    <source>
        <strain evidence="4 5">PK-24</strain>
    </source>
</reference>
<evidence type="ECO:0000313" key="4">
    <source>
        <dbReference type="EMBL" id="GMM46232.1"/>
    </source>
</evidence>
<dbReference type="GO" id="GO:0005524">
    <property type="term" value="F:ATP binding"/>
    <property type="evidence" value="ECO:0007669"/>
    <property type="project" value="UniProtKB-KW"/>
</dbReference>
<feature type="domain" description="Protein kinase" evidence="3">
    <location>
        <begin position="6"/>
        <end position="331"/>
    </location>
</feature>
<dbReference type="GO" id="GO:0005634">
    <property type="term" value="C:nucleus"/>
    <property type="evidence" value="ECO:0007669"/>
    <property type="project" value="TreeGrafter"/>
</dbReference>
<dbReference type="SUPFAM" id="SSF56112">
    <property type="entry name" value="Protein kinase-like (PK-like)"/>
    <property type="match status" value="1"/>
</dbReference>
<keyword evidence="4" id="KW-0418">Kinase</keyword>
<dbReference type="InterPro" id="IPR011009">
    <property type="entry name" value="Kinase-like_dom_sf"/>
</dbReference>
<dbReference type="Proteomes" id="UP001378960">
    <property type="component" value="Unassembled WGS sequence"/>
</dbReference>
<organism evidence="4 5">
    <name type="scientific">Pichia kluyveri</name>
    <name type="common">Yeast</name>
    <dbReference type="NCBI Taxonomy" id="36015"/>
    <lineage>
        <taxon>Eukaryota</taxon>
        <taxon>Fungi</taxon>
        <taxon>Dikarya</taxon>
        <taxon>Ascomycota</taxon>
        <taxon>Saccharomycotina</taxon>
        <taxon>Pichiomycetes</taxon>
        <taxon>Pichiales</taxon>
        <taxon>Pichiaceae</taxon>
        <taxon>Pichia</taxon>
    </lineage>
</organism>
<evidence type="ECO:0000256" key="2">
    <source>
        <dbReference type="ARBA" id="ARBA00022840"/>
    </source>
</evidence>
<evidence type="ECO:0000313" key="5">
    <source>
        <dbReference type="Proteomes" id="UP001378960"/>
    </source>
</evidence>
<dbReference type="InterPro" id="IPR050108">
    <property type="entry name" value="CDK"/>
</dbReference>
<dbReference type="GO" id="GO:0004674">
    <property type="term" value="F:protein serine/threonine kinase activity"/>
    <property type="evidence" value="ECO:0007669"/>
    <property type="project" value="TreeGrafter"/>
</dbReference>
<proteinExistence type="predicted"/>
<dbReference type="PROSITE" id="PS50011">
    <property type="entry name" value="PROTEIN_KINASE_DOM"/>
    <property type="match status" value="1"/>
</dbReference>
<evidence type="ECO:0000256" key="1">
    <source>
        <dbReference type="ARBA" id="ARBA00022741"/>
    </source>
</evidence>
<comment type="caution">
    <text evidence="4">The sequence shown here is derived from an EMBL/GenBank/DDBJ whole genome shotgun (WGS) entry which is preliminary data.</text>
</comment>
<keyword evidence="5" id="KW-1185">Reference proteome</keyword>
<accession>A0AAV5R4K4</accession>